<gene>
    <name evidence="1" type="ORF">SDM1_46t00013</name>
</gene>
<evidence type="ECO:0000313" key="1">
    <source>
        <dbReference type="EMBL" id="AAT38787.1"/>
    </source>
</evidence>
<protein>
    <submittedName>
        <fullName evidence="1">Late blight resistance protein, putative</fullName>
    </submittedName>
</protein>
<dbReference type="AlphaFoldDB" id="Q6L3Y4"/>
<name>Q6L3Y4_SOLDE</name>
<organism evidence="1">
    <name type="scientific">Solanum demissum</name>
    <name type="common">Wild potato</name>
    <dbReference type="NCBI Taxonomy" id="50514"/>
    <lineage>
        <taxon>Eukaryota</taxon>
        <taxon>Viridiplantae</taxon>
        <taxon>Streptophyta</taxon>
        <taxon>Embryophyta</taxon>
        <taxon>Tracheophyta</taxon>
        <taxon>Spermatophyta</taxon>
        <taxon>Magnoliopsida</taxon>
        <taxon>eudicotyledons</taxon>
        <taxon>Gunneridae</taxon>
        <taxon>Pentapetalae</taxon>
        <taxon>asterids</taxon>
        <taxon>lamiids</taxon>
        <taxon>Solanales</taxon>
        <taxon>Solanaceae</taxon>
        <taxon>Solanoideae</taxon>
        <taxon>Solaneae</taxon>
        <taxon>Solanum</taxon>
    </lineage>
</organism>
<reference evidence="1" key="1">
    <citation type="submission" date="2004-05" db="EMBL/GenBank/DDBJ databases">
        <authorList>
            <person name="Buell R."/>
            <person name="Liu J."/>
            <person name="Childs K."/>
            <person name="Zaborsky J."/>
            <person name="Tallon L."/>
            <person name="Wirtz U."/>
            <person name="Wei F."/>
            <person name="Kuang H."/>
            <person name="Zhang P."/>
            <person name="Marano M."/>
            <person name="Baker B."/>
        </authorList>
    </citation>
    <scope>NUCLEOTIDE SEQUENCE</scope>
</reference>
<reference evidence="1" key="2">
    <citation type="submission" date="2006-08" db="EMBL/GenBank/DDBJ databases">
        <authorList>
            <person name="Childs K."/>
        </authorList>
    </citation>
    <scope>NUCLEOTIDE SEQUENCE</scope>
</reference>
<accession>Q6L3Y4</accession>
<dbReference type="EMBL" id="AC149266">
    <property type="protein sequence ID" value="AAT38787.1"/>
    <property type="molecule type" value="Genomic_DNA"/>
</dbReference>
<proteinExistence type="predicted"/>
<sequence>MVVKLVERSFQRHRVCSILSSYERVMPLKVGAVGREPVRKFKGILVFSQIISFERKLGFLRVKKRRRREEEEKKRRKRRSTSFRRGISSGVIPIKDLAAFFSGIHFFQLAYSYIPCTDASWPASFDDADSGDCLVANGLSERRTNGVVEVGL</sequence>